<dbReference type="EMBL" id="JAHRHY010000002">
    <property type="protein sequence ID" value="KAG9071665.1"/>
    <property type="molecule type" value="Genomic_DNA"/>
</dbReference>
<sequence>MLDRVAKNPTKYAETVELKHVLKQTVIYRASLGLPWSLRGEEPILVESALSRLRIAADKTAAEETISTITGEPFKQLKQELFSVPNAAEHRRTTKLKTLIPLFEPVTFLKRFFEHPATIVGWENCELGVLNKETLTMGDFFEAHYEHGSRRGNSIVKLLRDITPGAVEEARLAVHETRIKAFLPNLAKYCPGGKYLSLIYAYREIVKTSREGWSSGNLWDSEPEIGEDHNHVVKDSDMPLMQLLMIIDGSNIGKAKGRHRHRFRAKERKPVPEILKVKDFPVINGGDKIKTLRGLMEHTPQNQVPNIMLEKAFKAWHD</sequence>
<gene>
    <name evidence="1" type="ORF">KI688_005878</name>
</gene>
<reference evidence="1" key="1">
    <citation type="submission" date="2021-06" db="EMBL/GenBank/DDBJ databases">
        <title>Genome Sequence of Mortierella hyaline Strain SCG-10, a Cold-Adapted, Nitrate-Reducing Fungus Isolated from Soil in Minnesota, USA.</title>
        <authorList>
            <person name="Aldossari N."/>
        </authorList>
    </citation>
    <scope>NUCLEOTIDE SEQUENCE</scope>
    <source>
        <strain evidence="1">SCG-10</strain>
    </source>
</reference>
<dbReference type="OrthoDB" id="2393824at2759"/>
<evidence type="ECO:0000313" key="1">
    <source>
        <dbReference type="EMBL" id="KAG9071665.1"/>
    </source>
</evidence>
<protein>
    <submittedName>
        <fullName evidence="1">Uncharacterized protein</fullName>
    </submittedName>
</protein>
<dbReference type="AlphaFoldDB" id="A0A9P8BX77"/>
<dbReference type="Proteomes" id="UP000707451">
    <property type="component" value="Unassembled WGS sequence"/>
</dbReference>
<accession>A0A9P8BX77</accession>
<name>A0A9P8BX77_9FUNG</name>
<proteinExistence type="predicted"/>
<organism evidence="1 2">
    <name type="scientific">Linnemannia hyalina</name>
    <dbReference type="NCBI Taxonomy" id="64524"/>
    <lineage>
        <taxon>Eukaryota</taxon>
        <taxon>Fungi</taxon>
        <taxon>Fungi incertae sedis</taxon>
        <taxon>Mucoromycota</taxon>
        <taxon>Mortierellomycotina</taxon>
        <taxon>Mortierellomycetes</taxon>
        <taxon>Mortierellales</taxon>
        <taxon>Mortierellaceae</taxon>
        <taxon>Linnemannia</taxon>
    </lineage>
</organism>
<evidence type="ECO:0000313" key="2">
    <source>
        <dbReference type="Proteomes" id="UP000707451"/>
    </source>
</evidence>
<comment type="caution">
    <text evidence="1">The sequence shown here is derived from an EMBL/GenBank/DDBJ whole genome shotgun (WGS) entry which is preliminary data.</text>
</comment>
<keyword evidence="2" id="KW-1185">Reference proteome</keyword>